<evidence type="ECO:0000256" key="4">
    <source>
        <dbReference type="ARBA" id="ARBA00022989"/>
    </source>
</evidence>
<reference evidence="8" key="1">
    <citation type="submission" date="2021-02" db="EMBL/GenBank/DDBJ databases">
        <authorList>
            <person name="Nowell W R."/>
        </authorList>
    </citation>
    <scope>NUCLEOTIDE SEQUENCE</scope>
</reference>
<dbReference type="EMBL" id="CAJOAX010012535">
    <property type="protein sequence ID" value="CAF4113932.1"/>
    <property type="molecule type" value="Genomic_DNA"/>
</dbReference>
<evidence type="ECO:0000256" key="7">
    <source>
        <dbReference type="PROSITE-ProRule" id="PRU00124"/>
    </source>
</evidence>
<evidence type="ECO:0000256" key="2">
    <source>
        <dbReference type="ARBA" id="ARBA00022692"/>
    </source>
</evidence>
<gene>
    <name evidence="8" type="ORF">OTI717_LOCUS34620</name>
</gene>
<accession>A0A819VT78</accession>
<name>A0A819VT78_9BILA</name>
<comment type="caution">
    <text evidence="7">Lacks conserved residue(s) required for the propagation of feature annotation.</text>
</comment>
<dbReference type="PROSITE" id="PS50068">
    <property type="entry name" value="LDLRA_2"/>
    <property type="match status" value="2"/>
</dbReference>
<dbReference type="Proteomes" id="UP000663823">
    <property type="component" value="Unassembled WGS sequence"/>
</dbReference>
<proteinExistence type="predicted"/>
<dbReference type="PANTHER" id="PTHR24270">
    <property type="entry name" value="LOW-DENSITY LIPOPROTEIN RECEPTOR-RELATED"/>
    <property type="match status" value="1"/>
</dbReference>
<evidence type="ECO:0000256" key="6">
    <source>
        <dbReference type="ARBA" id="ARBA00023157"/>
    </source>
</evidence>
<dbReference type="InterPro" id="IPR050685">
    <property type="entry name" value="LDLR"/>
</dbReference>
<evidence type="ECO:0000313" key="9">
    <source>
        <dbReference type="Proteomes" id="UP000663823"/>
    </source>
</evidence>
<dbReference type="SUPFAM" id="SSF57424">
    <property type="entry name" value="LDL receptor-like module"/>
    <property type="match status" value="2"/>
</dbReference>
<keyword evidence="6 7" id="KW-1015">Disulfide bond</keyword>
<organism evidence="8 9">
    <name type="scientific">Rotaria sordida</name>
    <dbReference type="NCBI Taxonomy" id="392033"/>
    <lineage>
        <taxon>Eukaryota</taxon>
        <taxon>Metazoa</taxon>
        <taxon>Spiralia</taxon>
        <taxon>Gnathifera</taxon>
        <taxon>Rotifera</taxon>
        <taxon>Eurotatoria</taxon>
        <taxon>Bdelloidea</taxon>
        <taxon>Philodinida</taxon>
        <taxon>Philodinidae</taxon>
        <taxon>Rotaria</taxon>
    </lineage>
</organism>
<keyword evidence="2" id="KW-0812">Transmembrane</keyword>
<evidence type="ECO:0000256" key="1">
    <source>
        <dbReference type="ARBA" id="ARBA00004167"/>
    </source>
</evidence>
<comment type="caution">
    <text evidence="8">The sequence shown here is derived from an EMBL/GenBank/DDBJ whole genome shotgun (WGS) entry which is preliminary data.</text>
</comment>
<keyword evidence="5" id="KW-0472">Membrane</keyword>
<protein>
    <submittedName>
        <fullName evidence="8">Uncharacterized protein</fullName>
    </submittedName>
</protein>
<dbReference type="GO" id="GO:0016192">
    <property type="term" value="P:vesicle-mediated transport"/>
    <property type="evidence" value="ECO:0007669"/>
    <property type="project" value="UniProtKB-ARBA"/>
</dbReference>
<dbReference type="GO" id="GO:0005886">
    <property type="term" value="C:plasma membrane"/>
    <property type="evidence" value="ECO:0007669"/>
    <property type="project" value="TreeGrafter"/>
</dbReference>
<dbReference type="CDD" id="cd00112">
    <property type="entry name" value="LDLa"/>
    <property type="match status" value="1"/>
</dbReference>
<dbReference type="InterPro" id="IPR002172">
    <property type="entry name" value="LDrepeatLR_classA_rpt"/>
</dbReference>
<evidence type="ECO:0000313" key="8">
    <source>
        <dbReference type="EMBL" id="CAF4113932.1"/>
    </source>
</evidence>
<feature type="non-terminal residue" evidence="8">
    <location>
        <position position="354"/>
    </location>
</feature>
<sequence>MIESFVKSRSGTGLSEGVTTCYRFLSDCNRGPWALCLDWRLICNGKVDCMSGEDEQWCETLEMTTCADDEYRCHYGGQCIPMTFVRDSTYNVDCLDGSEEKVADPMEWSIWKPSVYGSIITNQCEECIDRYPLSFPCGNGQFLPQTDLPTHGGSCSNWRHKEGNLAMLTSFDHIKDIQCRQAFRWSLHSNRSYASSLLPDVFIMLEDIDAIWDKDGEFLANYCLNEWLILPEYPIMYGYFQFVYLNNRSINEFQINIVPNFICFDAQKCPVLLSRIFPIKIIDGLTCCRSSDLIGASPRKYFPMFYEEFRNLNHECSTTGNETSCADSSYFHCYKSLKCISYNRVGDGFSDCYH</sequence>
<keyword evidence="3" id="KW-0677">Repeat</keyword>
<dbReference type="SMART" id="SM00192">
    <property type="entry name" value="LDLa"/>
    <property type="match status" value="2"/>
</dbReference>
<comment type="subcellular location">
    <subcellularLocation>
        <location evidence="1">Membrane</location>
        <topology evidence="1">Single-pass membrane protein</topology>
    </subcellularLocation>
</comment>
<dbReference type="AlphaFoldDB" id="A0A819VT78"/>
<evidence type="ECO:0000256" key="5">
    <source>
        <dbReference type="ARBA" id="ARBA00023136"/>
    </source>
</evidence>
<evidence type="ECO:0000256" key="3">
    <source>
        <dbReference type="ARBA" id="ARBA00022737"/>
    </source>
</evidence>
<dbReference type="Gene3D" id="4.10.400.10">
    <property type="entry name" value="Low-density Lipoprotein Receptor"/>
    <property type="match status" value="1"/>
</dbReference>
<keyword evidence="4" id="KW-1133">Transmembrane helix</keyword>
<dbReference type="InterPro" id="IPR036055">
    <property type="entry name" value="LDL_receptor-like_sf"/>
</dbReference>
<feature type="disulfide bond" evidence="7">
    <location>
        <begin position="43"/>
        <end position="58"/>
    </location>
</feature>